<dbReference type="STRING" id="60172.A0A1V6QRV9"/>
<dbReference type="EMBL" id="MDYO01000046">
    <property type="protein sequence ID" value="OQD91960.1"/>
    <property type="molecule type" value="Genomic_DNA"/>
</dbReference>
<feature type="region of interest" description="Disordered" evidence="2">
    <location>
        <begin position="79"/>
        <end position="101"/>
    </location>
</feature>
<dbReference type="PROSITE" id="PS50076">
    <property type="entry name" value="DNAJ_2"/>
    <property type="match status" value="1"/>
</dbReference>
<evidence type="ECO:0000313" key="4">
    <source>
        <dbReference type="EMBL" id="OQD91960.1"/>
    </source>
</evidence>
<sequence length="374" mass="39697">MVAESKLYDALSVKPDATQDEIKKAYRKAALKHHPDKNKDNPQSADKFKEVSQAYEVLSDPEKRKVYDQFGLEYLMRGGPAPPPPGAGGAGGGGFEGGMPGGFNFGGMPGGMPGGGGGGRKFHFSTGHGGGGFSFSDANDTFRTFAKDGGGMGGMGGMDEEDIISMLAGGLGGGGGGAGFRSSRPGYAKPKRAPTPEPTIIEKDLPLTLEEIYNGTTKKIKTKSKAFDNMGKLTSKEVTLEANIKPGLRAGSKIKYRNIGDQEEGGRQDVHLIVKEIDHPTFKRSGDNLITSVDLSLKEALTGWERIVRTIDGKSIRVSKPGPTQPGHEERYPGLGMVSSKNPSNRGDLVIRANVSFPTSLTSSQKDLLRDVLP</sequence>
<dbReference type="PANTHER" id="PTHR24078:SF553">
    <property type="entry name" value="DNAJ HOMOLOG SUBFAMILY B MEMBER 5"/>
    <property type="match status" value="1"/>
</dbReference>
<feature type="compositionally biased region" description="Gly residues" evidence="2">
    <location>
        <begin position="87"/>
        <end position="101"/>
    </location>
</feature>
<dbReference type="CDD" id="cd10747">
    <property type="entry name" value="DnaJ_C"/>
    <property type="match status" value="1"/>
</dbReference>
<evidence type="ECO:0000313" key="5">
    <source>
        <dbReference type="Proteomes" id="UP000191612"/>
    </source>
</evidence>
<evidence type="ECO:0000256" key="2">
    <source>
        <dbReference type="SAM" id="MobiDB-lite"/>
    </source>
</evidence>
<feature type="region of interest" description="Disordered" evidence="2">
    <location>
        <begin position="316"/>
        <end position="343"/>
    </location>
</feature>
<dbReference type="PROSITE" id="PS00636">
    <property type="entry name" value="DNAJ_1"/>
    <property type="match status" value="1"/>
</dbReference>
<dbReference type="InterPro" id="IPR001623">
    <property type="entry name" value="DnaJ_domain"/>
</dbReference>
<evidence type="ECO:0000256" key="1">
    <source>
        <dbReference type="ARBA" id="ARBA00023186"/>
    </source>
</evidence>
<keyword evidence="5" id="KW-1185">Reference proteome</keyword>
<accession>A0A1V6QRV9</accession>
<dbReference type="GO" id="GO:0051087">
    <property type="term" value="F:protein-folding chaperone binding"/>
    <property type="evidence" value="ECO:0007669"/>
    <property type="project" value="TreeGrafter"/>
</dbReference>
<reference evidence="5" key="1">
    <citation type="journal article" date="2017" name="Nat. Microbiol.">
        <title>Global analysis of biosynthetic gene clusters reveals vast potential of secondary metabolite production in Penicillium species.</title>
        <authorList>
            <person name="Nielsen J.C."/>
            <person name="Grijseels S."/>
            <person name="Prigent S."/>
            <person name="Ji B."/>
            <person name="Dainat J."/>
            <person name="Nielsen K.F."/>
            <person name="Frisvad J.C."/>
            <person name="Workman M."/>
            <person name="Nielsen J."/>
        </authorList>
    </citation>
    <scope>NUCLEOTIDE SEQUENCE [LARGE SCALE GENOMIC DNA]</scope>
    <source>
        <strain evidence="5">IBT 29525</strain>
    </source>
</reference>
<evidence type="ECO:0000259" key="3">
    <source>
        <dbReference type="PROSITE" id="PS50076"/>
    </source>
</evidence>
<dbReference type="PRINTS" id="PR00625">
    <property type="entry name" value="JDOMAIN"/>
</dbReference>
<dbReference type="FunFam" id="2.60.260.20:FF:000002">
    <property type="entry name" value="Dnaj homolog subfamily b member"/>
    <property type="match status" value="1"/>
</dbReference>
<dbReference type="FunFam" id="1.10.287.110:FF:000136">
    <property type="entry name" value="DnaJ domain-containing protein Psi"/>
    <property type="match status" value="1"/>
</dbReference>
<dbReference type="GO" id="GO:0051082">
    <property type="term" value="F:unfolded protein binding"/>
    <property type="evidence" value="ECO:0007669"/>
    <property type="project" value="InterPro"/>
</dbReference>
<dbReference type="SMART" id="SM00271">
    <property type="entry name" value="DnaJ"/>
    <property type="match status" value="1"/>
</dbReference>
<dbReference type="InterPro" id="IPR036869">
    <property type="entry name" value="J_dom_sf"/>
</dbReference>
<dbReference type="Pfam" id="PF01556">
    <property type="entry name" value="DnaJ_C"/>
    <property type="match status" value="1"/>
</dbReference>
<dbReference type="Gene3D" id="1.10.287.110">
    <property type="entry name" value="DnaJ domain"/>
    <property type="match status" value="1"/>
</dbReference>
<dbReference type="Pfam" id="PF00226">
    <property type="entry name" value="DnaJ"/>
    <property type="match status" value="1"/>
</dbReference>
<dbReference type="InterPro" id="IPR002939">
    <property type="entry name" value="DnaJ_C"/>
</dbReference>
<dbReference type="PANTHER" id="PTHR24078">
    <property type="entry name" value="DNAJ HOMOLOG SUBFAMILY C MEMBER"/>
    <property type="match status" value="1"/>
</dbReference>
<feature type="region of interest" description="Disordered" evidence="2">
    <location>
        <begin position="176"/>
        <end position="199"/>
    </location>
</feature>
<dbReference type="SUPFAM" id="SSF46565">
    <property type="entry name" value="Chaperone J-domain"/>
    <property type="match status" value="1"/>
</dbReference>
<dbReference type="AlphaFoldDB" id="A0A1V6QRV9"/>
<dbReference type="Proteomes" id="UP000191612">
    <property type="component" value="Unassembled WGS sequence"/>
</dbReference>
<dbReference type="FunFam" id="2.60.260.20:FF:000013">
    <property type="entry name" value="DnaJ subfamily B member 11"/>
    <property type="match status" value="1"/>
</dbReference>
<gene>
    <name evidence="4" type="ORF">PENSOL_c046G00009</name>
</gene>
<organism evidence="4 5">
    <name type="scientific">Penicillium solitum</name>
    <dbReference type="NCBI Taxonomy" id="60172"/>
    <lineage>
        <taxon>Eukaryota</taxon>
        <taxon>Fungi</taxon>
        <taxon>Dikarya</taxon>
        <taxon>Ascomycota</taxon>
        <taxon>Pezizomycotina</taxon>
        <taxon>Eurotiomycetes</taxon>
        <taxon>Eurotiomycetidae</taxon>
        <taxon>Eurotiales</taxon>
        <taxon>Aspergillaceae</taxon>
        <taxon>Penicillium</taxon>
    </lineage>
</organism>
<comment type="caution">
    <text evidence="4">The sequence shown here is derived from an EMBL/GenBank/DDBJ whole genome shotgun (WGS) entry which is preliminary data.</text>
</comment>
<feature type="region of interest" description="Disordered" evidence="2">
    <location>
        <begin position="29"/>
        <end position="48"/>
    </location>
</feature>
<dbReference type="GO" id="GO:0006457">
    <property type="term" value="P:protein folding"/>
    <property type="evidence" value="ECO:0007669"/>
    <property type="project" value="InterPro"/>
</dbReference>
<protein>
    <recommendedName>
        <fullName evidence="3">J domain-containing protein</fullName>
    </recommendedName>
</protein>
<dbReference type="InterPro" id="IPR008971">
    <property type="entry name" value="HSP40/DnaJ_pept-bd"/>
</dbReference>
<dbReference type="SUPFAM" id="SSF49493">
    <property type="entry name" value="HSP40/DnaJ peptide-binding domain"/>
    <property type="match status" value="2"/>
</dbReference>
<dbReference type="InterPro" id="IPR051339">
    <property type="entry name" value="DnaJ_subfamily_B"/>
</dbReference>
<proteinExistence type="predicted"/>
<feature type="domain" description="J" evidence="3">
    <location>
        <begin position="6"/>
        <end position="71"/>
    </location>
</feature>
<dbReference type="GO" id="GO:0006413">
    <property type="term" value="P:translational initiation"/>
    <property type="evidence" value="ECO:0007669"/>
    <property type="project" value="TreeGrafter"/>
</dbReference>
<dbReference type="Gene3D" id="2.60.260.20">
    <property type="entry name" value="Urease metallochaperone UreE, N-terminal domain"/>
    <property type="match status" value="2"/>
</dbReference>
<dbReference type="CDD" id="cd06257">
    <property type="entry name" value="DnaJ"/>
    <property type="match status" value="1"/>
</dbReference>
<dbReference type="InterPro" id="IPR018253">
    <property type="entry name" value="DnaJ_domain_CS"/>
</dbReference>
<dbReference type="GO" id="GO:0005829">
    <property type="term" value="C:cytosol"/>
    <property type="evidence" value="ECO:0007669"/>
    <property type="project" value="TreeGrafter"/>
</dbReference>
<keyword evidence="1" id="KW-0143">Chaperone</keyword>
<name>A0A1V6QRV9_9EURO</name>